<evidence type="ECO:0000256" key="2">
    <source>
        <dbReference type="ARBA" id="ARBA00022723"/>
    </source>
</evidence>
<gene>
    <name evidence="6" type="ORF">RF819_16310</name>
</gene>
<dbReference type="PANTHER" id="PTHR15162:SF7">
    <property type="entry name" value="SUCCINYLGLUTAMATE DESUCCINYLASE"/>
    <property type="match status" value="1"/>
</dbReference>
<dbReference type="GO" id="GO:0005829">
    <property type="term" value="C:cytosol"/>
    <property type="evidence" value="ECO:0007669"/>
    <property type="project" value="TreeGrafter"/>
</dbReference>
<dbReference type="STRING" id="28066.RF819_16310"/>
<accession>A0A1T1AVD3</accession>
<evidence type="ECO:0000259" key="5">
    <source>
        <dbReference type="Pfam" id="PF24827"/>
    </source>
</evidence>
<dbReference type="Proteomes" id="UP000190750">
    <property type="component" value="Unassembled WGS sequence"/>
</dbReference>
<dbReference type="SUPFAM" id="SSF53187">
    <property type="entry name" value="Zn-dependent exopeptidases"/>
    <property type="match status" value="1"/>
</dbReference>
<dbReference type="PANTHER" id="PTHR15162">
    <property type="entry name" value="ASPARTOACYLASE"/>
    <property type="match status" value="1"/>
</dbReference>
<evidence type="ECO:0000256" key="1">
    <source>
        <dbReference type="ARBA" id="ARBA00001947"/>
    </source>
</evidence>
<keyword evidence="7" id="KW-1185">Reference proteome</keyword>
<dbReference type="EMBL" id="MTJN01000002">
    <property type="protein sequence ID" value="OOV08074.1"/>
    <property type="molecule type" value="Genomic_DNA"/>
</dbReference>
<proteinExistence type="predicted"/>
<evidence type="ECO:0000313" key="7">
    <source>
        <dbReference type="Proteomes" id="UP000190750"/>
    </source>
</evidence>
<dbReference type="OrthoDB" id="9774976at2"/>
<name>A0A1T1AVD3_RHOFE</name>
<dbReference type="RefSeq" id="WP_078365941.1">
    <property type="nucleotide sequence ID" value="NZ_MTJN01000002.1"/>
</dbReference>
<dbReference type="Pfam" id="PF24827">
    <property type="entry name" value="AstE_AspA_cat"/>
    <property type="match status" value="1"/>
</dbReference>
<dbReference type="GO" id="GO:0016788">
    <property type="term" value="F:hydrolase activity, acting on ester bonds"/>
    <property type="evidence" value="ECO:0007669"/>
    <property type="project" value="InterPro"/>
</dbReference>
<dbReference type="AlphaFoldDB" id="A0A1T1AVD3"/>
<evidence type="ECO:0000256" key="3">
    <source>
        <dbReference type="ARBA" id="ARBA00022801"/>
    </source>
</evidence>
<protein>
    <submittedName>
        <fullName evidence="6">Succinylglutamate desuccinylase</fullName>
    </submittedName>
</protein>
<dbReference type="GO" id="GO:0046872">
    <property type="term" value="F:metal ion binding"/>
    <property type="evidence" value="ECO:0007669"/>
    <property type="project" value="UniProtKB-KW"/>
</dbReference>
<keyword evidence="4" id="KW-0862">Zinc</keyword>
<keyword evidence="2" id="KW-0479">Metal-binding</keyword>
<keyword evidence="3" id="KW-0378">Hydrolase</keyword>
<dbReference type="InterPro" id="IPR055438">
    <property type="entry name" value="AstE_AspA_cat"/>
</dbReference>
<dbReference type="Gene3D" id="3.40.630.10">
    <property type="entry name" value="Zn peptidases"/>
    <property type="match status" value="1"/>
</dbReference>
<evidence type="ECO:0000313" key="6">
    <source>
        <dbReference type="EMBL" id="OOV08074.1"/>
    </source>
</evidence>
<evidence type="ECO:0000256" key="4">
    <source>
        <dbReference type="ARBA" id="ARBA00022833"/>
    </source>
</evidence>
<dbReference type="InterPro" id="IPR050178">
    <property type="entry name" value="AspA/AstE_fam"/>
</dbReference>
<feature type="domain" description="Succinylglutamate desuccinylase/Aspartoacylase catalytic" evidence="5">
    <location>
        <begin position="28"/>
        <end position="160"/>
    </location>
</feature>
<sequence length="336" mass="36473">MSDFLKQPVAQVYPTSQLRIHQFAALAPGPRLIVLGAVHGNEVAGSRGIERVVAELDSGALQLARGSVTFVPVSNPLAYQKVQRNGDRNLNRNLRPTDSPQDYEDRLANVLCPFLAGHEVLLDLHSFQAPSQAFAMLGPQDNNGDLEPFAHAAQEQALAVRLGVNRVVEGWLSTYAVGVQQRLARTPVQDRAGLLSTDPSYGVGTTEYMRSQGGYAITLECGQHEDPAAPGVAYRAIRNTLAHLGLVDEPAPPPCPNLEFLRLTQVVDRHHVDDSFVRAWSSFDPLRSGDLVATRHDGTPVLAATDGYIVFPNAKATPGNEWFYLAQASVRDLTAV</sequence>
<comment type="caution">
    <text evidence="6">The sequence shown here is derived from an EMBL/GenBank/DDBJ whole genome shotgun (WGS) entry which is preliminary data.</text>
</comment>
<reference evidence="6 7" key="1">
    <citation type="submission" date="2017-01" db="EMBL/GenBank/DDBJ databases">
        <title>Genome sequencing of Rhodoferax fermentans JCM 7819.</title>
        <authorList>
            <person name="Kim Y.J."/>
            <person name="Farh M.E.-A."/>
            <person name="Yang D.-C."/>
        </authorList>
    </citation>
    <scope>NUCLEOTIDE SEQUENCE [LARGE SCALE GENOMIC DNA]</scope>
    <source>
        <strain evidence="6 7">JCM 7819</strain>
    </source>
</reference>
<organism evidence="6 7">
    <name type="scientific">Rhodoferax fermentans</name>
    <dbReference type="NCBI Taxonomy" id="28066"/>
    <lineage>
        <taxon>Bacteria</taxon>
        <taxon>Pseudomonadati</taxon>
        <taxon>Pseudomonadota</taxon>
        <taxon>Betaproteobacteria</taxon>
        <taxon>Burkholderiales</taxon>
        <taxon>Comamonadaceae</taxon>
        <taxon>Rhodoferax</taxon>
    </lineage>
</organism>
<comment type="cofactor">
    <cofactor evidence="1">
        <name>Zn(2+)</name>
        <dbReference type="ChEBI" id="CHEBI:29105"/>
    </cofactor>
</comment>